<dbReference type="GeneID" id="71512791"/>
<comment type="cofactor">
    <cofactor evidence="2">
        <name>[2Fe-2S] cluster</name>
        <dbReference type="ChEBI" id="CHEBI:190135"/>
    </cofactor>
</comment>
<dbReference type="SUPFAM" id="SSF46785">
    <property type="entry name" value="Winged helix' DNA-binding domain"/>
    <property type="match status" value="1"/>
</dbReference>
<dbReference type="PANTHER" id="PTHR33221:SF4">
    <property type="entry name" value="HTH-TYPE TRANSCRIPTIONAL REPRESSOR NSRR"/>
    <property type="match status" value="1"/>
</dbReference>
<dbReference type="GO" id="GO:0003700">
    <property type="term" value="F:DNA-binding transcription factor activity"/>
    <property type="evidence" value="ECO:0007669"/>
    <property type="project" value="TreeGrafter"/>
</dbReference>
<dbReference type="InterPro" id="IPR000944">
    <property type="entry name" value="Tscrpt_reg_Rrf2"/>
</dbReference>
<dbReference type="KEGG" id="vhl:BME96_00160"/>
<evidence type="ECO:0000256" key="3">
    <source>
        <dbReference type="ARBA" id="ARBA00040173"/>
    </source>
</evidence>
<dbReference type="GO" id="GO:0005829">
    <property type="term" value="C:cytosol"/>
    <property type="evidence" value="ECO:0007669"/>
    <property type="project" value="TreeGrafter"/>
</dbReference>
<proteinExistence type="predicted"/>
<keyword evidence="7" id="KW-1185">Reference proteome</keyword>
<gene>
    <name evidence="4" type="ORF">BME96_00160</name>
    <name evidence="5" type="ORF">IC602_06620</name>
</gene>
<organism evidence="4 6">
    <name type="scientific">Virgibacillus halodenitrificans</name>
    <name type="common">Bacillus halodenitrificans</name>
    <dbReference type="NCBI Taxonomy" id="1482"/>
    <lineage>
        <taxon>Bacteria</taxon>
        <taxon>Bacillati</taxon>
        <taxon>Bacillota</taxon>
        <taxon>Bacilli</taxon>
        <taxon>Bacillales</taxon>
        <taxon>Bacillaceae</taxon>
        <taxon>Virgibacillus</taxon>
    </lineage>
</organism>
<dbReference type="AlphaFoldDB" id="A0AAC9ITR1"/>
<dbReference type="NCBIfam" id="TIGR00738">
    <property type="entry name" value="rrf2_super"/>
    <property type="match status" value="1"/>
</dbReference>
<accession>A0AAC9ITR1</accession>
<dbReference type="InterPro" id="IPR036390">
    <property type="entry name" value="WH_DNA-bd_sf"/>
</dbReference>
<evidence type="ECO:0000256" key="2">
    <source>
        <dbReference type="ARBA" id="ARBA00034078"/>
    </source>
</evidence>
<evidence type="ECO:0000313" key="5">
    <source>
        <dbReference type="EMBL" id="MBD1222276.1"/>
    </source>
</evidence>
<dbReference type="InterPro" id="IPR036388">
    <property type="entry name" value="WH-like_DNA-bd_sf"/>
</dbReference>
<dbReference type="Pfam" id="PF02082">
    <property type="entry name" value="Rrf2"/>
    <property type="match status" value="1"/>
</dbReference>
<dbReference type="GO" id="GO:0003677">
    <property type="term" value="F:DNA binding"/>
    <property type="evidence" value="ECO:0007669"/>
    <property type="project" value="UniProtKB-KW"/>
</dbReference>
<dbReference type="RefSeq" id="WP_071647992.1">
    <property type="nucleotide sequence ID" value="NZ_CP017962.1"/>
</dbReference>
<dbReference type="EMBL" id="CP017962">
    <property type="protein sequence ID" value="APC46716.1"/>
    <property type="molecule type" value="Genomic_DNA"/>
</dbReference>
<name>A0AAC9ITR1_VIRHA</name>
<protein>
    <recommendedName>
        <fullName evidence="3">HTH-type transcriptional regulator NsrR</fullName>
    </recommendedName>
</protein>
<keyword evidence="1" id="KW-0238">DNA-binding</keyword>
<evidence type="ECO:0000313" key="4">
    <source>
        <dbReference type="EMBL" id="APC46716.1"/>
    </source>
</evidence>
<dbReference type="Gene3D" id="1.10.10.10">
    <property type="entry name" value="Winged helix-like DNA-binding domain superfamily/Winged helix DNA-binding domain"/>
    <property type="match status" value="1"/>
</dbReference>
<evidence type="ECO:0000313" key="6">
    <source>
        <dbReference type="Proteomes" id="UP000182945"/>
    </source>
</evidence>
<dbReference type="PROSITE" id="PS51197">
    <property type="entry name" value="HTH_RRF2_2"/>
    <property type="match status" value="1"/>
</dbReference>
<dbReference type="Proteomes" id="UP000182945">
    <property type="component" value="Chromosome"/>
</dbReference>
<reference evidence="5 7" key="2">
    <citation type="submission" date="2020-09" db="EMBL/GenBank/DDBJ databases">
        <title>Draft Genome Sequences of Oil-Oxidizing Bacteria Halomonas titanicae, Marinobacter lutaoensis, and Virgibacillus halodenitrificans Isolated from Highly Saline Environments.</title>
        <authorList>
            <person name="Grouzdev D.S."/>
            <person name="Sokolova D.S."/>
            <person name="Semenova E.M."/>
            <person name="Borzenkov I.A."/>
            <person name="Bidzhieva S.K."/>
            <person name="Poltaraus A.B."/>
            <person name="Nazina T.N."/>
        </authorList>
    </citation>
    <scope>NUCLEOTIDE SEQUENCE [LARGE SCALE GENOMIC DNA]</scope>
    <source>
        <strain evidence="5 7">VKM B-3472D</strain>
    </source>
</reference>
<reference evidence="4 6" key="1">
    <citation type="submission" date="2016-11" db="EMBL/GenBank/DDBJ databases">
        <title>Complete genome sequencing of Virgibacillus halodenitrificans PDB-F2.</title>
        <authorList>
            <person name="Sun Z."/>
            <person name="Zhou Y."/>
            <person name="Li H."/>
        </authorList>
    </citation>
    <scope>NUCLEOTIDE SEQUENCE [LARGE SCALE GENOMIC DNA]</scope>
    <source>
        <strain evidence="4 6">PDB-F2</strain>
    </source>
</reference>
<sequence>MNLKKYTDYGLRVLIFTGMKKEGELASIKEISSVYNISTHHLGKIVHQLTKLELVESIRGRNGGIRLAKPADEMNVGRIVRMLESDFTILECFDKETNHCVISPGCTLKHALNKALQAFFKVLDEYTIADLIHNEEELRQLMGLK</sequence>
<dbReference type="PANTHER" id="PTHR33221">
    <property type="entry name" value="WINGED HELIX-TURN-HELIX TRANSCRIPTIONAL REGULATOR, RRF2 FAMILY"/>
    <property type="match status" value="1"/>
</dbReference>
<dbReference type="EMBL" id="JACWEZ010000003">
    <property type="protein sequence ID" value="MBD1222276.1"/>
    <property type="molecule type" value="Genomic_DNA"/>
</dbReference>
<evidence type="ECO:0000256" key="1">
    <source>
        <dbReference type="ARBA" id="ARBA00023125"/>
    </source>
</evidence>
<evidence type="ECO:0000313" key="7">
    <source>
        <dbReference type="Proteomes" id="UP000621631"/>
    </source>
</evidence>
<dbReference type="Proteomes" id="UP000621631">
    <property type="component" value="Unassembled WGS sequence"/>
</dbReference>